<name>A0A379IG32_PSEFL</name>
<evidence type="ECO:0000256" key="1">
    <source>
        <dbReference type="SAM" id="SignalP"/>
    </source>
</evidence>
<dbReference type="Gene3D" id="3.10.450.50">
    <property type="match status" value="1"/>
</dbReference>
<evidence type="ECO:0000313" key="3">
    <source>
        <dbReference type="Proteomes" id="UP000255125"/>
    </source>
</evidence>
<proteinExistence type="predicted"/>
<dbReference type="SUPFAM" id="SSF54427">
    <property type="entry name" value="NTF2-like"/>
    <property type="match status" value="1"/>
</dbReference>
<evidence type="ECO:0000313" key="2">
    <source>
        <dbReference type="EMBL" id="SUD31775.1"/>
    </source>
</evidence>
<keyword evidence="1" id="KW-0732">Signal</keyword>
<dbReference type="InterPro" id="IPR032710">
    <property type="entry name" value="NTF2-like_dom_sf"/>
</dbReference>
<sequence length="151" mass="16435">MTTLKNITLALLTFLFVGFSYAQPLPQTPLQVAQTFEKEFNANNLNGLMRLYDSRSIFVPSPGVSLNTSEQIRGALTQFMAPKVPIKMVVRQIYQNKETALIISDWSIKGTDPQGNPVDLSGTGADVAAKRADGSWGYAIDNPFGVAPQSP</sequence>
<accession>A0A379IG32</accession>
<gene>
    <name evidence="2" type="ORF">NCTC10392_03713</name>
</gene>
<feature type="chain" id="PRO_5016674123" description="DUF4440 domain-containing protein" evidence="1">
    <location>
        <begin position="23"/>
        <end position="151"/>
    </location>
</feature>
<dbReference type="AlphaFoldDB" id="A0A379IG32"/>
<feature type="signal peptide" evidence="1">
    <location>
        <begin position="1"/>
        <end position="22"/>
    </location>
</feature>
<dbReference type="RefSeq" id="WP_051903109.1">
    <property type="nucleotide sequence ID" value="NZ_CP008896.1"/>
</dbReference>
<evidence type="ECO:0008006" key="4">
    <source>
        <dbReference type="Google" id="ProtNLM"/>
    </source>
</evidence>
<dbReference type="Proteomes" id="UP000255125">
    <property type="component" value="Unassembled WGS sequence"/>
</dbReference>
<reference evidence="2 3" key="1">
    <citation type="submission" date="2018-06" db="EMBL/GenBank/DDBJ databases">
        <authorList>
            <consortium name="Pathogen Informatics"/>
            <person name="Doyle S."/>
        </authorList>
    </citation>
    <scope>NUCLEOTIDE SEQUENCE [LARGE SCALE GENOMIC DNA]</scope>
    <source>
        <strain evidence="2 3">NCTC10392</strain>
    </source>
</reference>
<dbReference type="OrthoDB" id="1633822at2"/>
<dbReference type="EMBL" id="UGUS01000002">
    <property type="protein sequence ID" value="SUD31775.1"/>
    <property type="molecule type" value="Genomic_DNA"/>
</dbReference>
<organism evidence="2 3">
    <name type="scientific">Pseudomonas fluorescens</name>
    <dbReference type="NCBI Taxonomy" id="294"/>
    <lineage>
        <taxon>Bacteria</taxon>
        <taxon>Pseudomonadati</taxon>
        <taxon>Pseudomonadota</taxon>
        <taxon>Gammaproteobacteria</taxon>
        <taxon>Pseudomonadales</taxon>
        <taxon>Pseudomonadaceae</taxon>
        <taxon>Pseudomonas</taxon>
    </lineage>
</organism>
<protein>
    <recommendedName>
        <fullName evidence="4">DUF4440 domain-containing protein</fullName>
    </recommendedName>
</protein>